<name>A0ABT9ZGJ9_9BACI</name>
<dbReference type="EMBL" id="JAUSUD010000012">
    <property type="protein sequence ID" value="MDQ0231374.1"/>
    <property type="molecule type" value="Genomic_DNA"/>
</dbReference>
<organism evidence="1 2">
    <name type="scientific">Metabacillus malikii</name>
    <dbReference type="NCBI Taxonomy" id="1504265"/>
    <lineage>
        <taxon>Bacteria</taxon>
        <taxon>Bacillati</taxon>
        <taxon>Bacillota</taxon>
        <taxon>Bacilli</taxon>
        <taxon>Bacillales</taxon>
        <taxon>Bacillaceae</taxon>
        <taxon>Metabacillus</taxon>
    </lineage>
</organism>
<evidence type="ECO:0008006" key="3">
    <source>
        <dbReference type="Google" id="ProtNLM"/>
    </source>
</evidence>
<comment type="caution">
    <text evidence="1">The sequence shown here is derived from an EMBL/GenBank/DDBJ whole genome shotgun (WGS) entry which is preliminary data.</text>
</comment>
<dbReference type="RefSeq" id="WP_307342229.1">
    <property type="nucleotide sequence ID" value="NZ_JAUSUD010000012.1"/>
</dbReference>
<dbReference type="Pfam" id="PF12952">
    <property type="entry name" value="DUF3841"/>
    <property type="match status" value="1"/>
</dbReference>
<protein>
    <recommendedName>
        <fullName evidence="3">DUF3841 domain-containing protein</fullName>
    </recommendedName>
</protein>
<dbReference type="InterPro" id="IPR024211">
    <property type="entry name" value="DUF3841"/>
</dbReference>
<keyword evidence="2" id="KW-1185">Reference proteome</keyword>
<accession>A0ABT9ZGJ9</accession>
<evidence type="ECO:0000313" key="1">
    <source>
        <dbReference type="EMBL" id="MDQ0231374.1"/>
    </source>
</evidence>
<gene>
    <name evidence="1" type="ORF">J2S19_002657</name>
</gene>
<reference evidence="1 2" key="1">
    <citation type="submission" date="2023-07" db="EMBL/GenBank/DDBJ databases">
        <title>Genomic Encyclopedia of Type Strains, Phase IV (KMG-IV): sequencing the most valuable type-strain genomes for metagenomic binning, comparative biology and taxonomic classification.</title>
        <authorList>
            <person name="Goeker M."/>
        </authorList>
    </citation>
    <scope>NUCLEOTIDE SEQUENCE [LARGE SCALE GENOMIC DNA]</scope>
    <source>
        <strain evidence="1 2">DSM 29005</strain>
    </source>
</reference>
<evidence type="ECO:0000313" key="2">
    <source>
        <dbReference type="Proteomes" id="UP001234495"/>
    </source>
</evidence>
<dbReference type="Proteomes" id="UP001234495">
    <property type="component" value="Unassembled WGS sequence"/>
</dbReference>
<sequence>MGIYWTIQSVGKWQKVNKTGFLVGAREYIWPEFLDSYHWMMEQMKVKLPNYHGEYPVWVWEQRPDLRKSGHLEKGERGVLLKLELDDANVLLSDFQAWHFVIDNAYCNIEGMEDVEGISTEEIQASWQKIFDLTYVSQHPEWGEVTVQGVTGKVSIDKITLEKEFISR</sequence>
<proteinExistence type="predicted"/>